<keyword evidence="1" id="KW-0808">Transferase</keyword>
<dbReference type="PANTHER" id="PTHR32379">
    <property type="entry name" value="GUANIDINOACETATE N-METHYLTRANSFERASE"/>
    <property type="match status" value="1"/>
</dbReference>
<dbReference type="InterPro" id="IPR029063">
    <property type="entry name" value="SAM-dependent_MTases_sf"/>
</dbReference>
<name>A0A6P0UM82_9FLAO</name>
<gene>
    <name evidence="1" type="ORF">GWK08_09550</name>
</gene>
<sequence>MKRVRRSEDFEVNITINRDTFINPPRQMQRGAVVNRALKEFTADLFAIHEQAKHFVAGSTSHSMDDRSQGELSEQEIMEDWQIPVMQTMADVVCDRSGDILEIGFGRGISSDMIQEHQVDSHTIMECNDSVIDAYHQWKQKYEGKDIRMVRGLWQDTIDDLGLFDGIFFHTYPLNEEEYMKYVNESITFAEHFFPHASAHLKPGGSFTYFSNEIDSLSREHQRLLLKHFSSFQIQVVSLQMPEDVKDTWWANSIVVVKAIK</sequence>
<dbReference type="AlphaFoldDB" id="A0A6P0UM82"/>
<dbReference type="PANTHER" id="PTHR32379:SF1">
    <property type="entry name" value="GUANIDINOACETATE N-METHYLTRANSFERASE"/>
    <property type="match status" value="1"/>
</dbReference>
<evidence type="ECO:0000313" key="1">
    <source>
        <dbReference type="EMBL" id="NER13682.1"/>
    </source>
</evidence>
<protein>
    <submittedName>
        <fullName evidence="1">Class I SAM-dependent methyltransferase</fullName>
    </submittedName>
</protein>
<dbReference type="RefSeq" id="WP_163606766.1">
    <property type="nucleotide sequence ID" value="NZ_JAABOO010000002.1"/>
</dbReference>
<dbReference type="GO" id="GO:0006601">
    <property type="term" value="P:creatine biosynthetic process"/>
    <property type="evidence" value="ECO:0007669"/>
    <property type="project" value="TreeGrafter"/>
</dbReference>
<organism evidence="1 2">
    <name type="scientific">Leptobacterium flavescens</name>
    <dbReference type="NCBI Taxonomy" id="472055"/>
    <lineage>
        <taxon>Bacteria</taxon>
        <taxon>Pseudomonadati</taxon>
        <taxon>Bacteroidota</taxon>
        <taxon>Flavobacteriia</taxon>
        <taxon>Flavobacteriales</taxon>
        <taxon>Flavobacteriaceae</taxon>
        <taxon>Leptobacterium</taxon>
    </lineage>
</organism>
<reference evidence="1 2" key="1">
    <citation type="submission" date="2020-01" db="EMBL/GenBank/DDBJ databases">
        <title>Leptobacterium flavescens.</title>
        <authorList>
            <person name="Wang G."/>
        </authorList>
    </citation>
    <scope>NUCLEOTIDE SEQUENCE [LARGE SCALE GENOMIC DNA]</scope>
    <source>
        <strain evidence="1 2">KCTC 22160</strain>
    </source>
</reference>
<dbReference type="EMBL" id="JAABOO010000002">
    <property type="protein sequence ID" value="NER13682.1"/>
    <property type="molecule type" value="Genomic_DNA"/>
</dbReference>
<dbReference type="CDD" id="cd02440">
    <property type="entry name" value="AdoMet_MTases"/>
    <property type="match status" value="1"/>
</dbReference>
<dbReference type="GO" id="GO:0030731">
    <property type="term" value="F:guanidinoacetate N-methyltransferase activity"/>
    <property type="evidence" value="ECO:0007669"/>
    <property type="project" value="TreeGrafter"/>
</dbReference>
<dbReference type="SUPFAM" id="SSF53335">
    <property type="entry name" value="S-adenosyl-L-methionine-dependent methyltransferases"/>
    <property type="match status" value="1"/>
</dbReference>
<evidence type="ECO:0000313" key="2">
    <source>
        <dbReference type="Proteomes" id="UP000468581"/>
    </source>
</evidence>
<dbReference type="InterPro" id="IPR051038">
    <property type="entry name" value="RMT2/GAMT_Mtase"/>
</dbReference>
<dbReference type="Gene3D" id="3.40.50.150">
    <property type="entry name" value="Vaccinia Virus protein VP39"/>
    <property type="match status" value="1"/>
</dbReference>
<keyword evidence="1" id="KW-0489">Methyltransferase</keyword>
<accession>A0A6P0UM82</accession>
<proteinExistence type="predicted"/>
<dbReference type="Proteomes" id="UP000468581">
    <property type="component" value="Unassembled WGS sequence"/>
</dbReference>
<keyword evidence="2" id="KW-1185">Reference proteome</keyword>
<dbReference type="GO" id="GO:0032259">
    <property type="term" value="P:methylation"/>
    <property type="evidence" value="ECO:0007669"/>
    <property type="project" value="UniProtKB-KW"/>
</dbReference>
<dbReference type="GO" id="GO:0005737">
    <property type="term" value="C:cytoplasm"/>
    <property type="evidence" value="ECO:0007669"/>
    <property type="project" value="TreeGrafter"/>
</dbReference>
<comment type="caution">
    <text evidence="1">The sequence shown here is derived from an EMBL/GenBank/DDBJ whole genome shotgun (WGS) entry which is preliminary data.</text>
</comment>